<dbReference type="Pfam" id="PF05593">
    <property type="entry name" value="RHS_repeat"/>
    <property type="match status" value="1"/>
</dbReference>
<feature type="domain" description="DUF6531" evidence="2">
    <location>
        <begin position="96"/>
        <end position="153"/>
    </location>
</feature>
<organism evidence="4 5">
    <name type="scientific">Aliidiomarina halalkaliphila</name>
    <dbReference type="NCBI Taxonomy" id="2593535"/>
    <lineage>
        <taxon>Bacteria</taxon>
        <taxon>Pseudomonadati</taxon>
        <taxon>Pseudomonadota</taxon>
        <taxon>Gammaproteobacteria</taxon>
        <taxon>Alteromonadales</taxon>
        <taxon>Idiomarinaceae</taxon>
        <taxon>Aliidiomarina</taxon>
    </lineage>
</organism>
<name>A0A552X029_9GAMM</name>
<reference evidence="4 5" key="1">
    <citation type="submission" date="2019-07" db="EMBL/GenBank/DDBJ databases">
        <authorList>
            <person name="Yang M."/>
            <person name="Zhao D."/>
            <person name="Xiang H."/>
        </authorList>
    </citation>
    <scope>NUCLEOTIDE SEQUENCE [LARGE SCALE GENOMIC DNA]</scope>
    <source>
        <strain evidence="4 5">IM1326</strain>
    </source>
</reference>
<dbReference type="NCBIfam" id="TIGR03696">
    <property type="entry name" value="Rhs_assc_core"/>
    <property type="match status" value="1"/>
</dbReference>
<proteinExistence type="predicted"/>
<dbReference type="InterPro" id="IPR056823">
    <property type="entry name" value="TEN-like_YD-shell"/>
</dbReference>
<feature type="domain" description="Teneurin-like YD-shell" evidence="3">
    <location>
        <begin position="217"/>
        <end position="617"/>
    </location>
</feature>
<dbReference type="Proteomes" id="UP000320359">
    <property type="component" value="Unassembled WGS sequence"/>
</dbReference>
<dbReference type="InterPro" id="IPR045351">
    <property type="entry name" value="DUF6531"/>
</dbReference>
<evidence type="ECO:0000313" key="5">
    <source>
        <dbReference type="Proteomes" id="UP000320359"/>
    </source>
</evidence>
<keyword evidence="5" id="KW-1185">Reference proteome</keyword>
<dbReference type="InterPro" id="IPR006530">
    <property type="entry name" value="YD"/>
</dbReference>
<dbReference type="InterPro" id="IPR050708">
    <property type="entry name" value="T6SS_VgrG/RHS"/>
</dbReference>
<dbReference type="NCBIfam" id="TIGR01643">
    <property type="entry name" value="YD_repeat_2x"/>
    <property type="match status" value="5"/>
</dbReference>
<accession>A0A552X029</accession>
<dbReference type="PANTHER" id="PTHR32305">
    <property type="match status" value="1"/>
</dbReference>
<dbReference type="Gene3D" id="2.180.10.10">
    <property type="entry name" value="RHS repeat-associated core"/>
    <property type="match status" value="3"/>
</dbReference>
<evidence type="ECO:0000259" key="3">
    <source>
        <dbReference type="Pfam" id="PF25023"/>
    </source>
</evidence>
<dbReference type="PRINTS" id="PR00394">
    <property type="entry name" value="RHSPROTEIN"/>
</dbReference>
<dbReference type="RefSeq" id="WP_143236212.1">
    <property type="nucleotide sequence ID" value="NZ_VJWL01000003.1"/>
</dbReference>
<dbReference type="InterPro" id="IPR022385">
    <property type="entry name" value="Rhs_assc_core"/>
</dbReference>
<dbReference type="Pfam" id="PF20148">
    <property type="entry name" value="DUF6531"/>
    <property type="match status" value="1"/>
</dbReference>
<dbReference type="PANTHER" id="PTHR32305:SF15">
    <property type="entry name" value="PROTEIN RHSA-RELATED"/>
    <property type="match status" value="1"/>
</dbReference>
<feature type="domain" description="Teneurin-like YD-shell" evidence="3">
    <location>
        <begin position="755"/>
        <end position="874"/>
    </location>
</feature>
<dbReference type="OrthoDB" id="9816400at2"/>
<dbReference type="Pfam" id="PF25023">
    <property type="entry name" value="TEN_YD-shell"/>
    <property type="match status" value="2"/>
</dbReference>
<dbReference type="EMBL" id="VJWL01000003">
    <property type="protein sequence ID" value="TRW48420.1"/>
    <property type="molecule type" value="Genomic_DNA"/>
</dbReference>
<evidence type="ECO:0000259" key="2">
    <source>
        <dbReference type="Pfam" id="PF20148"/>
    </source>
</evidence>
<protein>
    <submittedName>
        <fullName evidence="4">RHS repeat protein</fullName>
    </submittedName>
</protein>
<sequence length="1322" mass="147133">MRRSLLFFPSMLLTATLAGFWLPLGEVNADQETDKVPDGIERIKKVGTRPEGIRPMRVQAIGSRGIMSALNQSISSDLSTVNLFEEEQAHDECKEGNPVIVSSGEKVESVTDLVLQGQFPFAFTRQYSSINSEVGAFGPGWYSVLDAQLVLTSNDQGDPWPEYVRLGAGRKVHFDEPRNRPPGEFPEVTFFSFTGSNILQTDPTFSTYRLNGEDGRTFIFNNVGRLIQILEANNGRGVTFSYNSGKISEIVAVGGRKLTVEWSSNRVSKVIDNQGNEYVYGYANGVLTSVTYPDNLTHTYHYESSVGHRLTGVSYGSERYSWFSYDSNGRVTESRHANDIDKTTFSYVQAASTATNALGNNTRYLYTNSTKSRLAEVRSDGTPYCGTAITSQTHDSIGQVISRTAATGEVSTYQYYRRLPTQVTRAVGTPDEYTTTYSWNAVSRLISSVSRSDGWSENYTYNGYRDLTKYEVSGGGQSREWTWQYTYGTGKLITSKVMTNPEGETRTYSYDNQGNLTQITDELGFNTLYQNYDALGNVGKIVYPDGTATEFTYDSRGRVATVRQVATTGAFREVAYSYNRFNEIAQEAHSSGVVFTYDYDLAGRLIRISQAKGNVIQELLLTRDLMGNITQQEIKETIDNSASTVYLENRTYTDRGMLRSILDHNGDVIALYTYDAAGRLIETEDGDGHSQFFTHDLLNRMERIEAADNSETSFNYSLKGIEGVTDARSNATTYARNFFGETEQLASPDTGTSGVVVNNMGAAISVTDARNITTTMEYDALGRMTKRQNDQTTQFYYDQGVQQHRGKITSFTDTSGSTTYTYGIWGLPTSQQVSIDSSSYTVNWTYDGHGRVNSLVYPGGNQVHYHYNNYGEIESVSVTIGGVNTPLLSNISSLPFGPVRSWTYGNSLQRSLSYDQSYRLTSIQTPGVQSLSYAYDGRGNIVEITNGIRTGDSQAFSYDNRNRLIGITSSGLGNSGFTYDTLGNRLSRTGSLSESYTMDANSNRLLSITRGSNQRNLSYDANGNVISETLFNGQTRNYTYNDDNRMVSAGSATYGYNALGQRVRKTSGGVTTHFIYAPSGQLLAEGTSKQYIYFAGQVVGYIYNNELYYVHNDHLGRPEVITNQSQSVVWRAQLEAFDRTVLTSSIGDFNIGFPGQYWDAEKDSWYNYFRDYDATTGRYLQSDPIGLAGGMNTYGYVEGNPVMYVDELGLSRNPFRRLATPFQRRINDREMRQEFVRNSVETADRVLIAAGGIQGCVCPNPDYDESRTSCSKNNKNEEIFVEGPIAIGSNNPCKCGIYPRGYRDMLNEFIAPSSVGQRRLGI</sequence>
<dbReference type="InterPro" id="IPR031325">
    <property type="entry name" value="RHS_repeat"/>
</dbReference>
<evidence type="ECO:0000256" key="1">
    <source>
        <dbReference type="ARBA" id="ARBA00022737"/>
    </source>
</evidence>
<comment type="caution">
    <text evidence="4">The sequence shown here is derived from an EMBL/GenBank/DDBJ whole genome shotgun (WGS) entry which is preliminary data.</text>
</comment>
<gene>
    <name evidence="4" type="ORF">FM042_09620</name>
</gene>
<evidence type="ECO:0000313" key="4">
    <source>
        <dbReference type="EMBL" id="TRW48420.1"/>
    </source>
</evidence>
<keyword evidence="1" id="KW-0677">Repeat</keyword>